<dbReference type="InterPro" id="IPR011990">
    <property type="entry name" value="TPR-like_helical_dom_sf"/>
</dbReference>
<dbReference type="AlphaFoldDB" id="A0A3A4QYZ3"/>
<dbReference type="SMART" id="SM00028">
    <property type="entry name" value="TPR"/>
    <property type="match status" value="8"/>
</dbReference>
<feature type="repeat" description="TPR" evidence="1">
    <location>
        <begin position="226"/>
        <end position="259"/>
    </location>
</feature>
<dbReference type="Pfam" id="PF13424">
    <property type="entry name" value="TPR_12"/>
    <property type="match status" value="3"/>
</dbReference>
<dbReference type="PANTHER" id="PTHR19959:SF119">
    <property type="entry name" value="FUNGAL LIPASE-LIKE DOMAIN-CONTAINING PROTEIN"/>
    <property type="match status" value="1"/>
</dbReference>
<dbReference type="SUPFAM" id="SSF48452">
    <property type="entry name" value="TPR-like"/>
    <property type="match status" value="1"/>
</dbReference>
<accession>A0A3A4QYZ3</accession>
<feature type="repeat" description="TPR" evidence="1">
    <location>
        <begin position="67"/>
        <end position="100"/>
    </location>
</feature>
<feature type="repeat" description="TPR" evidence="1">
    <location>
        <begin position="352"/>
        <end position="385"/>
    </location>
</feature>
<dbReference type="Gene3D" id="1.25.40.10">
    <property type="entry name" value="Tetratricopeptide repeat domain"/>
    <property type="match status" value="3"/>
</dbReference>
<dbReference type="PANTHER" id="PTHR19959">
    <property type="entry name" value="KINESIN LIGHT CHAIN"/>
    <property type="match status" value="1"/>
</dbReference>
<evidence type="ECO:0000313" key="3">
    <source>
        <dbReference type="Proteomes" id="UP000266426"/>
    </source>
</evidence>
<dbReference type="Proteomes" id="UP000266426">
    <property type="component" value="Unassembled WGS sequence"/>
</dbReference>
<dbReference type="InterPro" id="IPR019734">
    <property type="entry name" value="TPR_rpt"/>
</dbReference>
<proteinExistence type="predicted"/>
<dbReference type="EMBL" id="QZJZ01000055">
    <property type="protein sequence ID" value="RJP59105.1"/>
    <property type="molecule type" value="Genomic_DNA"/>
</dbReference>
<name>A0A3A4QYZ3_9BACT</name>
<feature type="repeat" description="TPR" evidence="1">
    <location>
        <begin position="101"/>
        <end position="134"/>
    </location>
</feature>
<feature type="repeat" description="TPR" evidence="1">
    <location>
        <begin position="184"/>
        <end position="217"/>
    </location>
</feature>
<dbReference type="Pfam" id="PF13374">
    <property type="entry name" value="TPR_10"/>
    <property type="match status" value="1"/>
</dbReference>
<dbReference type="SUPFAM" id="SSF81901">
    <property type="entry name" value="HCP-like"/>
    <property type="match status" value="1"/>
</dbReference>
<dbReference type="Pfam" id="PF13432">
    <property type="entry name" value="TPR_16"/>
    <property type="match status" value="1"/>
</dbReference>
<organism evidence="2 3">
    <name type="scientific">Candidatus Auribacter fodinae</name>
    <dbReference type="NCBI Taxonomy" id="2093366"/>
    <lineage>
        <taxon>Bacteria</taxon>
        <taxon>Pseudomonadati</taxon>
        <taxon>Candidatus Auribacterota</taxon>
        <taxon>Candidatus Auribacteria</taxon>
        <taxon>Candidatus Auribacterales</taxon>
        <taxon>Candidatus Auribacteraceae</taxon>
        <taxon>Candidatus Auribacter</taxon>
    </lineage>
</organism>
<feature type="repeat" description="TPR" evidence="1">
    <location>
        <begin position="310"/>
        <end position="343"/>
    </location>
</feature>
<evidence type="ECO:0000256" key="1">
    <source>
        <dbReference type="PROSITE-ProRule" id="PRU00339"/>
    </source>
</evidence>
<dbReference type="PROSITE" id="PS50005">
    <property type="entry name" value="TPR"/>
    <property type="match status" value="7"/>
</dbReference>
<dbReference type="PROSITE" id="PS50293">
    <property type="entry name" value="TPR_REGION"/>
    <property type="match status" value="1"/>
</dbReference>
<evidence type="ECO:0000313" key="2">
    <source>
        <dbReference type="EMBL" id="RJP59105.1"/>
    </source>
</evidence>
<comment type="caution">
    <text evidence="2">The sequence shown here is derived from an EMBL/GenBank/DDBJ whole genome shotgun (WGS) entry which is preliminary data.</text>
</comment>
<keyword evidence="1" id="KW-0802">TPR repeat</keyword>
<gene>
    <name evidence="2" type="ORF">C4541_06845</name>
</gene>
<reference evidence="2 3" key="1">
    <citation type="journal article" date="2017" name="ISME J.">
        <title>Energy and carbon metabolisms in a deep terrestrial subsurface fluid microbial community.</title>
        <authorList>
            <person name="Momper L."/>
            <person name="Jungbluth S.P."/>
            <person name="Lee M.D."/>
            <person name="Amend J.P."/>
        </authorList>
    </citation>
    <scope>NUCLEOTIDE SEQUENCE [LARGE SCALE GENOMIC DNA]</scope>
    <source>
        <strain evidence="2">SURF_26</strain>
    </source>
</reference>
<protein>
    <submittedName>
        <fullName evidence="2">Tetratricopeptide repeat protein</fullName>
    </submittedName>
</protein>
<sequence length="427" mass="48950">MVPLIRCSLKNTSYARKCPIFKSCAVLLFALFFVMNFIPGSLSGVNTASACARRTALSGSRNNEQKAGQLYDKGISCLKKHRYEDAQRYFENVVELAPHIDDYWLALGDTYGILCRYDKAISSYSECLKIQEQEHNSTEKIAMVYNRMANMLYDLGDYQQSKTYMEKAITITEMLYPDSYVVLGRYYNNMGYLFYEMNDYTQALYYFGKTVYITRQFASRPNSNTAMALNGFGMVNKELGDYTRAAGYHEQALEIDRQIYSKPYPAMSFTYSNLGSLYMAMGDYPRSLEYYRQALAIDEQVFTFPHPMLAIRYNELGLAYNASGEHDRAIEHYKKAIDTDEQIKRTPDEHTAVYWDNLGAAYCYLEEYARARESYEKALDILLTVFPSGKHADVAATYTILAELHQKLGDTGKAEDCSRKAEASRQE</sequence>
<feature type="repeat" description="TPR" evidence="1">
    <location>
        <begin position="268"/>
        <end position="301"/>
    </location>
</feature>